<evidence type="ECO:0000313" key="2">
    <source>
        <dbReference type="EMBL" id="KPI37628.1"/>
    </source>
</evidence>
<dbReference type="GeneID" id="28736007"/>
<organism evidence="2 3">
    <name type="scientific">Cyphellophora attinorum</name>
    <dbReference type="NCBI Taxonomy" id="1664694"/>
    <lineage>
        <taxon>Eukaryota</taxon>
        <taxon>Fungi</taxon>
        <taxon>Dikarya</taxon>
        <taxon>Ascomycota</taxon>
        <taxon>Pezizomycotina</taxon>
        <taxon>Eurotiomycetes</taxon>
        <taxon>Chaetothyriomycetidae</taxon>
        <taxon>Chaetothyriales</taxon>
        <taxon>Cyphellophoraceae</taxon>
        <taxon>Cyphellophora</taxon>
    </lineage>
</organism>
<feature type="region of interest" description="Disordered" evidence="1">
    <location>
        <begin position="25"/>
        <end position="141"/>
    </location>
</feature>
<name>A0A0N0NK47_9EURO</name>
<feature type="compositionally biased region" description="Polar residues" evidence="1">
    <location>
        <begin position="25"/>
        <end position="37"/>
    </location>
</feature>
<keyword evidence="3" id="KW-1185">Reference proteome</keyword>
<accession>A0A0N0NK47</accession>
<dbReference type="Proteomes" id="UP000038010">
    <property type="component" value="Unassembled WGS sequence"/>
</dbReference>
<dbReference type="VEuPathDB" id="FungiDB:AB675_4020"/>
<proteinExistence type="predicted"/>
<gene>
    <name evidence="2" type="ORF">AB675_4020</name>
</gene>
<reference evidence="2 3" key="1">
    <citation type="submission" date="2015-06" db="EMBL/GenBank/DDBJ databases">
        <title>Draft genome of the ant-associated black yeast Phialophora attae CBS 131958.</title>
        <authorList>
            <person name="Moreno L.F."/>
            <person name="Stielow B.J."/>
            <person name="de Hoog S."/>
            <person name="Vicente V.A."/>
            <person name="Weiss V.A."/>
            <person name="de Vries M."/>
            <person name="Cruz L.M."/>
            <person name="Souza E.M."/>
        </authorList>
    </citation>
    <scope>NUCLEOTIDE SEQUENCE [LARGE SCALE GENOMIC DNA]</scope>
    <source>
        <strain evidence="2 3">CBS 131958</strain>
    </source>
</reference>
<evidence type="ECO:0000256" key="1">
    <source>
        <dbReference type="SAM" id="MobiDB-lite"/>
    </source>
</evidence>
<sequence>MTFKQFFKCKFLQCFQRNHMRVKSQGSRLPDVNQQDHPASPKPSVDARGPNGALQSSSRDGDQSHLDSAAPGNVNEPPDGLKSSVDDQTEADSAAPVNFNEPPGGLKPSVHDQTKADSAAPGNVNEPPGDDPSSGPQGNGLAENERELKWCLIHSSPEHMEVFGDDACFGKSGVSSGLSNRLYNSKLKPISFWRRSANVQAPRYHGPGYVVHITEQPTTVHELLSHIHIMCTWFRGYNAHVRTRDLVMRDCCRYIGLAHGDEVADHFNQLCVLSNTLEEYMLTSVADILVSIRDDVALADGLDYASRSQTIDTGEDPAWRDAFAAYTTQCTKLHELLRRVKTKRSYFIDRGVLSFGKKYSAARNDTVVVAALKWIAASRIEIRDCPYHDECDYGIHLLERPSLDKAAAEMRSFIANASAALPSASS</sequence>
<dbReference type="EMBL" id="LFJN01000023">
    <property type="protein sequence ID" value="KPI37628.1"/>
    <property type="molecule type" value="Genomic_DNA"/>
</dbReference>
<dbReference type="RefSeq" id="XP_017997591.1">
    <property type="nucleotide sequence ID" value="XM_018144127.1"/>
</dbReference>
<comment type="caution">
    <text evidence="2">The sequence shown here is derived from an EMBL/GenBank/DDBJ whole genome shotgun (WGS) entry which is preliminary data.</text>
</comment>
<dbReference type="AlphaFoldDB" id="A0A0N0NK47"/>
<protein>
    <submittedName>
        <fullName evidence="2">Uncharacterized protein</fullName>
    </submittedName>
</protein>
<evidence type="ECO:0000313" key="3">
    <source>
        <dbReference type="Proteomes" id="UP000038010"/>
    </source>
</evidence>